<sequence>MDLIQANIDKTIETISEIISLAPLGLADWSDITVAMTDLFPGSFSGLINYDVVNNTMPFLQVDGVEQSFLRSYIDYYHTINPYEKYWRGHEDGQVWISDYVLPISQLKNDEFYNDWMAKLGEFDSAIGVKLNPTAENEVRFNLQFATRDFADYEAPAMYIMHKVRAPLYRAITLAQQLTENQSELVGASALIDRKDKAAFIVDVSACLRNCNSIFEEYLETHMLFRHEHGQLSLMNYRYDDRFKQLVRQMALFASAQTSKMVVRDDQGDWVLSCSRLPSSLNTAPLIPQQLVLVTVSRLGQTQNILELTEFSSAFHLTKAEERLCQMLLAGHSLSEAARCCAITYETARSRIKDIFSKTRTSRQADLMLLLEQYRSG</sequence>
<dbReference type="InterPro" id="IPR016032">
    <property type="entry name" value="Sig_transdc_resp-reg_C-effctor"/>
</dbReference>
<dbReference type="RefSeq" id="WP_097154942.1">
    <property type="nucleotide sequence ID" value="NZ_OBEL01000005.1"/>
</dbReference>
<evidence type="ECO:0000313" key="3">
    <source>
        <dbReference type="Proteomes" id="UP000219439"/>
    </source>
</evidence>
<dbReference type="Proteomes" id="UP000219439">
    <property type="component" value="Unassembled WGS sequence"/>
</dbReference>
<evidence type="ECO:0000259" key="1">
    <source>
        <dbReference type="SMART" id="SM00421"/>
    </source>
</evidence>
<dbReference type="GO" id="GO:0003677">
    <property type="term" value="F:DNA binding"/>
    <property type="evidence" value="ECO:0007669"/>
    <property type="project" value="UniProtKB-KW"/>
</dbReference>
<dbReference type="InterPro" id="IPR036388">
    <property type="entry name" value="WH-like_DNA-bd_sf"/>
</dbReference>
<reference evidence="2 3" key="1">
    <citation type="submission" date="2017-09" db="EMBL/GenBank/DDBJ databases">
        <authorList>
            <person name="Ehlers B."/>
            <person name="Leendertz F.H."/>
        </authorList>
    </citation>
    <scope>NUCLEOTIDE SEQUENCE [LARGE SCALE GENOMIC DNA]</scope>
    <source>
        <strain evidence="2 3">DSM 18289</strain>
    </source>
</reference>
<dbReference type="Gene3D" id="1.10.10.10">
    <property type="entry name" value="Winged helix-like DNA-binding domain superfamily/Winged helix DNA-binding domain"/>
    <property type="match status" value="1"/>
</dbReference>
<keyword evidence="2" id="KW-0238">DNA-binding</keyword>
<dbReference type="GO" id="GO:0006355">
    <property type="term" value="P:regulation of DNA-templated transcription"/>
    <property type="evidence" value="ECO:0007669"/>
    <property type="project" value="InterPro"/>
</dbReference>
<evidence type="ECO:0000313" key="2">
    <source>
        <dbReference type="EMBL" id="SNZ20570.1"/>
    </source>
</evidence>
<name>A0A285PFS4_9HYPH</name>
<dbReference type="AlphaFoldDB" id="A0A285PFS4"/>
<dbReference type="EMBL" id="OBEL01000005">
    <property type="protein sequence ID" value="SNZ20570.1"/>
    <property type="molecule type" value="Genomic_DNA"/>
</dbReference>
<protein>
    <submittedName>
        <fullName evidence="2">DNA-binding transcriptional regulator, CsgD family</fullName>
    </submittedName>
</protein>
<keyword evidence="3" id="KW-1185">Reference proteome</keyword>
<accession>A0A285PFS4</accession>
<dbReference type="OrthoDB" id="4457864at2"/>
<organism evidence="2 3">
    <name type="scientific">Cohaesibacter gelatinilyticus</name>
    <dbReference type="NCBI Taxonomy" id="372072"/>
    <lineage>
        <taxon>Bacteria</taxon>
        <taxon>Pseudomonadati</taxon>
        <taxon>Pseudomonadota</taxon>
        <taxon>Alphaproteobacteria</taxon>
        <taxon>Hyphomicrobiales</taxon>
        <taxon>Cohaesibacteraceae</taxon>
    </lineage>
</organism>
<gene>
    <name evidence="2" type="ORF">SAMN06265368_3675</name>
</gene>
<proteinExistence type="predicted"/>
<dbReference type="SMART" id="SM00421">
    <property type="entry name" value="HTH_LUXR"/>
    <property type="match status" value="1"/>
</dbReference>
<dbReference type="InterPro" id="IPR000792">
    <property type="entry name" value="Tscrpt_reg_LuxR_C"/>
</dbReference>
<feature type="domain" description="HTH luxR-type" evidence="1">
    <location>
        <begin position="314"/>
        <end position="371"/>
    </location>
</feature>
<dbReference type="SUPFAM" id="SSF46894">
    <property type="entry name" value="C-terminal effector domain of the bipartite response regulators"/>
    <property type="match status" value="1"/>
</dbReference>